<proteinExistence type="predicted"/>
<evidence type="ECO:0000256" key="9">
    <source>
        <dbReference type="SAM" id="MobiDB-lite"/>
    </source>
</evidence>
<dbReference type="PANTHER" id="PTHR13466">
    <property type="entry name" value="TEX2 PROTEIN-RELATED"/>
    <property type="match status" value="1"/>
</dbReference>
<reference evidence="12 13" key="1">
    <citation type="submission" date="2024-05" db="EMBL/GenBank/DDBJ databases">
        <title>Long read based assembly of the Candida bracarensis genome reveals expanded adhesin content.</title>
        <authorList>
            <person name="Marcet-Houben M."/>
            <person name="Ksiezopolska E."/>
            <person name="Gabaldon T."/>
        </authorList>
    </citation>
    <scope>NUCLEOTIDE SEQUENCE [LARGE SCALE GENOMIC DNA]</scope>
    <source>
        <strain evidence="12 13">CBM6</strain>
    </source>
</reference>
<evidence type="ECO:0000256" key="10">
    <source>
        <dbReference type="SAM" id="Phobius"/>
    </source>
</evidence>
<evidence type="ECO:0000256" key="4">
    <source>
        <dbReference type="ARBA" id="ARBA00022824"/>
    </source>
</evidence>
<feature type="compositionally biased region" description="Polar residues" evidence="9">
    <location>
        <begin position="97"/>
        <end position="107"/>
    </location>
</feature>
<dbReference type="Proteomes" id="UP001623330">
    <property type="component" value="Unassembled WGS sequence"/>
</dbReference>
<evidence type="ECO:0000313" key="13">
    <source>
        <dbReference type="Proteomes" id="UP001623330"/>
    </source>
</evidence>
<keyword evidence="2" id="KW-0813">Transport</keyword>
<keyword evidence="6" id="KW-0445">Lipid transport</keyword>
<evidence type="ECO:0000256" key="3">
    <source>
        <dbReference type="ARBA" id="ARBA00022692"/>
    </source>
</evidence>
<feature type="compositionally biased region" description="Basic and acidic residues" evidence="9">
    <location>
        <begin position="535"/>
        <end position="546"/>
    </location>
</feature>
<evidence type="ECO:0000256" key="7">
    <source>
        <dbReference type="ARBA" id="ARBA00023121"/>
    </source>
</evidence>
<dbReference type="InterPro" id="IPR031468">
    <property type="entry name" value="SMP_LBD"/>
</dbReference>
<evidence type="ECO:0000259" key="11">
    <source>
        <dbReference type="PROSITE" id="PS51847"/>
    </source>
</evidence>
<comment type="subcellular location">
    <subcellularLocation>
        <location evidence="1">Endoplasmic reticulum membrane</location>
    </subcellularLocation>
</comment>
<organism evidence="12 13">
    <name type="scientific">Nakaseomyces bracarensis</name>
    <dbReference type="NCBI Taxonomy" id="273131"/>
    <lineage>
        <taxon>Eukaryota</taxon>
        <taxon>Fungi</taxon>
        <taxon>Dikarya</taxon>
        <taxon>Ascomycota</taxon>
        <taxon>Saccharomycotina</taxon>
        <taxon>Saccharomycetes</taxon>
        <taxon>Saccharomycetales</taxon>
        <taxon>Saccharomycetaceae</taxon>
        <taxon>Nakaseomyces</taxon>
    </lineage>
</organism>
<dbReference type="PROSITE" id="PS51847">
    <property type="entry name" value="SMP"/>
    <property type="match status" value="1"/>
</dbReference>
<comment type="caution">
    <text evidence="12">The sequence shown here is derived from an EMBL/GenBank/DDBJ whole genome shotgun (WGS) entry which is preliminary data.</text>
</comment>
<feature type="compositionally biased region" description="Polar residues" evidence="9">
    <location>
        <begin position="670"/>
        <end position="682"/>
    </location>
</feature>
<evidence type="ECO:0000256" key="5">
    <source>
        <dbReference type="ARBA" id="ARBA00022989"/>
    </source>
</evidence>
<sequence>MHWKTFLAIYIFGGITFVPLLLVILLYIHVKLEKLREAAVDEKYVKYSLVRNDIDPDLKAGAEMEPEGVHVARKGWVTVTKEYYYHHTELQTPPIASETSKQDTANTPPKDLNEDQIPQRSQLRKRDRYYGILKHGNLFLYRDDSPRSDLIHAISLQKSFVTLWPRNPEKEMSDASLFTKRTCICLLKKGLVSLNEDGKLAFSPSLTAPLTGKEVQAKQPSLNTQNMSSNSYFLYFDNNYDKEDWYFQLINASKVEGSEKEDYPLDPNIAAKAAHLNTRDMLYLIQSLNSTEGQLTTKWFNALIGRIFLGLQQTNKLNEILYSKIYKKLTNINKPGFLDDLVVKKVDVGNSAPMITHPELRELSPDGQMKIALNLHYSGNIAVIIKTKVGINLGSHFKQREVSVQLSITLKELNGPLIILMKPPPSNRIWYAFEKEPQMELDIEPMVSSSKISYNMVTNMIKSKFAEAIKESLVVPFMDDIVFYDTDNDIFRGGVWDKSKFSQELLDMLKKQENETFGATDMAQNNTDDTTSEGNNKERRHSETGRNSDSGLLSKVESLKNNLINKSTSESIDGSESTSNEECEEGDKTIEEPAIKPKKYIKNSFKKIGKWYKENLNLNEEAEGGDLEEHLDRRESIDSINSDNKPEMISNRRVRPKRPEPPFTAAEPGSPTTFTNDNTSLKSPTINATAMFTNTKNSELPMLNRNSISDGPVTNEGTPQAFIKMPNSTDFPGPIFQENTRSYMSGNASVTSPKTRQSEFSQ</sequence>
<accession>A0ABR4NYI3</accession>
<keyword evidence="7" id="KW-0446">Lipid-binding</keyword>
<dbReference type="EMBL" id="JBEVYD010000004">
    <property type="protein sequence ID" value="KAL3233813.1"/>
    <property type="molecule type" value="Genomic_DNA"/>
</dbReference>
<feature type="compositionally biased region" description="Basic and acidic residues" evidence="9">
    <location>
        <begin position="627"/>
        <end position="637"/>
    </location>
</feature>
<dbReference type="Pfam" id="PF10296">
    <property type="entry name" value="MMM1"/>
    <property type="match status" value="1"/>
</dbReference>
<feature type="region of interest" description="Disordered" evidence="9">
    <location>
        <begin position="624"/>
        <end position="682"/>
    </location>
</feature>
<evidence type="ECO:0000256" key="1">
    <source>
        <dbReference type="ARBA" id="ARBA00004586"/>
    </source>
</evidence>
<dbReference type="InterPro" id="IPR019411">
    <property type="entry name" value="MMM1_dom"/>
</dbReference>
<feature type="region of interest" description="Disordered" evidence="9">
    <location>
        <begin position="517"/>
        <end position="591"/>
    </location>
</feature>
<feature type="transmembrane region" description="Helical" evidence="10">
    <location>
        <begin position="6"/>
        <end position="28"/>
    </location>
</feature>
<evidence type="ECO:0000256" key="6">
    <source>
        <dbReference type="ARBA" id="ARBA00023055"/>
    </source>
</evidence>
<evidence type="ECO:0000313" key="12">
    <source>
        <dbReference type="EMBL" id="KAL3233813.1"/>
    </source>
</evidence>
<feature type="compositionally biased region" description="Polar residues" evidence="9">
    <location>
        <begin position="522"/>
        <end position="534"/>
    </location>
</feature>
<gene>
    <name evidence="12" type="ORF">RNJ44_03853</name>
</gene>
<dbReference type="PANTHER" id="PTHR13466:SF19">
    <property type="entry name" value="NUCLEUS-VACUOLE JUNCTION PROTEIN 2"/>
    <property type="match status" value="1"/>
</dbReference>
<keyword evidence="3 10" id="KW-0812">Transmembrane</keyword>
<keyword evidence="13" id="KW-1185">Reference proteome</keyword>
<feature type="compositionally biased region" description="Polar residues" evidence="9">
    <location>
        <begin position="737"/>
        <end position="762"/>
    </location>
</feature>
<feature type="region of interest" description="Disordered" evidence="9">
    <location>
        <begin position="720"/>
        <end position="762"/>
    </location>
</feature>
<feature type="domain" description="SMP-LTD" evidence="11">
    <location>
        <begin position="293"/>
        <end position="484"/>
    </location>
</feature>
<evidence type="ECO:0000256" key="8">
    <source>
        <dbReference type="ARBA" id="ARBA00023136"/>
    </source>
</evidence>
<keyword evidence="4" id="KW-0256">Endoplasmic reticulum</keyword>
<name>A0ABR4NYI3_9SACH</name>
<dbReference type="CDD" id="cd21675">
    <property type="entry name" value="SMP_TEX2"/>
    <property type="match status" value="1"/>
</dbReference>
<feature type="compositionally biased region" description="Polar residues" evidence="9">
    <location>
        <begin position="559"/>
        <end position="578"/>
    </location>
</feature>
<keyword evidence="5 10" id="KW-1133">Transmembrane helix</keyword>
<keyword evidence="8 10" id="KW-0472">Membrane</keyword>
<protein>
    <recommendedName>
        <fullName evidence="11">SMP-LTD domain-containing protein</fullName>
    </recommendedName>
</protein>
<evidence type="ECO:0000256" key="2">
    <source>
        <dbReference type="ARBA" id="ARBA00022448"/>
    </source>
</evidence>
<feature type="region of interest" description="Disordered" evidence="9">
    <location>
        <begin position="95"/>
        <end position="121"/>
    </location>
</feature>